<protein>
    <submittedName>
        <fullName evidence="8">CoA pyrophosphatase</fullName>
    </submittedName>
</protein>
<keyword evidence="3" id="KW-0479">Metal-binding</keyword>
<dbReference type="InterPro" id="IPR045121">
    <property type="entry name" value="CoAse"/>
</dbReference>
<keyword evidence="6" id="KW-0464">Manganese</keyword>
<evidence type="ECO:0000259" key="7">
    <source>
        <dbReference type="PROSITE" id="PS51462"/>
    </source>
</evidence>
<dbReference type="Proteomes" id="UP001528673">
    <property type="component" value="Unassembled WGS sequence"/>
</dbReference>
<dbReference type="PANTHER" id="PTHR12992">
    <property type="entry name" value="NUDIX HYDROLASE"/>
    <property type="match status" value="1"/>
</dbReference>
<dbReference type="Pfam" id="PF00293">
    <property type="entry name" value="NUDIX"/>
    <property type="match status" value="1"/>
</dbReference>
<evidence type="ECO:0000313" key="9">
    <source>
        <dbReference type="Proteomes" id="UP001528673"/>
    </source>
</evidence>
<dbReference type="InterPro" id="IPR000086">
    <property type="entry name" value="NUDIX_hydrolase_dom"/>
</dbReference>
<evidence type="ECO:0000313" key="8">
    <source>
        <dbReference type="EMBL" id="MDD0838386.1"/>
    </source>
</evidence>
<evidence type="ECO:0000256" key="4">
    <source>
        <dbReference type="ARBA" id="ARBA00022801"/>
    </source>
</evidence>
<organism evidence="8 9">
    <name type="scientific">Curvibacter cyanobacteriorum</name>
    <dbReference type="NCBI Taxonomy" id="3026422"/>
    <lineage>
        <taxon>Bacteria</taxon>
        <taxon>Pseudomonadati</taxon>
        <taxon>Pseudomonadota</taxon>
        <taxon>Betaproteobacteria</taxon>
        <taxon>Burkholderiales</taxon>
        <taxon>Comamonadaceae</taxon>
        <taxon>Curvibacter</taxon>
    </lineage>
</organism>
<keyword evidence="4" id="KW-0378">Hydrolase</keyword>
<evidence type="ECO:0000256" key="2">
    <source>
        <dbReference type="ARBA" id="ARBA00001946"/>
    </source>
</evidence>
<comment type="caution">
    <text evidence="8">The sequence shown here is derived from an EMBL/GenBank/DDBJ whole genome shotgun (WGS) entry which is preliminary data.</text>
</comment>
<dbReference type="InterPro" id="IPR015797">
    <property type="entry name" value="NUDIX_hydrolase-like_dom_sf"/>
</dbReference>
<evidence type="ECO:0000256" key="6">
    <source>
        <dbReference type="ARBA" id="ARBA00023211"/>
    </source>
</evidence>
<evidence type="ECO:0000256" key="1">
    <source>
        <dbReference type="ARBA" id="ARBA00001936"/>
    </source>
</evidence>
<keyword evidence="9" id="KW-1185">Reference proteome</keyword>
<dbReference type="SUPFAM" id="SSF55811">
    <property type="entry name" value="Nudix"/>
    <property type="match status" value="1"/>
</dbReference>
<dbReference type="CDD" id="cd03426">
    <property type="entry name" value="NUDIX_CoAse_Nudt7"/>
    <property type="match status" value="1"/>
</dbReference>
<gene>
    <name evidence="8" type="ORF">PSQ40_07365</name>
</gene>
<dbReference type="PANTHER" id="PTHR12992:SF11">
    <property type="entry name" value="MITOCHONDRIAL COENZYME A DIPHOSPHATASE NUDT8"/>
    <property type="match status" value="1"/>
</dbReference>
<accession>A0ABT5MYM5</accession>
<sequence length="234" mass="26074">MTTLPPVLTPLSRLPDFDPRRVPVLGTDADLPPVPAHLLRPDALVQRFQSPPVWTPEVTQERRFADRSPAHASVLVPIVLRDEPTVLLTLRTTQLSTHSGQVAFPGGRMDDTDPTPADTALREAHEEVGLAPDRVQVLGNLPLYTTGTAFMVTPVVGLVRPDFTLSLNPHEVAAAFEVPLSFLMNPANHRRHAFEAEGVRREWFSMPWMEGDEERFIWGATAGMLRNFYRFLSA</sequence>
<dbReference type="NCBIfam" id="NF007980">
    <property type="entry name" value="PRK10707.1"/>
    <property type="match status" value="1"/>
</dbReference>
<comment type="cofactor">
    <cofactor evidence="2">
        <name>Mg(2+)</name>
        <dbReference type="ChEBI" id="CHEBI:18420"/>
    </cofactor>
</comment>
<reference evidence="8 9" key="1">
    <citation type="submission" date="2023-02" db="EMBL/GenBank/DDBJ databases">
        <title>Bacterial whole genomic sequence of Curvibacter sp. HBC61.</title>
        <authorList>
            <person name="Le V."/>
            <person name="Ko S.-R."/>
            <person name="Ahn C.-Y."/>
            <person name="Oh H.-M."/>
        </authorList>
    </citation>
    <scope>NUCLEOTIDE SEQUENCE [LARGE SCALE GENOMIC DNA]</scope>
    <source>
        <strain evidence="8 9">HBC61</strain>
    </source>
</reference>
<dbReference type="Gene3D" id="3.90.79.10">
    <property type="entry name" value="Nucleoside Triphosphate Pyrophosphohydrolase"/>
    <property type="match status" value="1"/>
</dbReference>
<name>A0ABT5MYM5_9BURK</name>
<feature type="domain" description="Nudix hydrolase" evidence="7">
    <location>
        <begin position="69"/>
        <end position="201"/>
    </location>
</feature>
<proteinExistence type="predicted"/>
<dbReference type="RefSeq" id="WP_273950177.1">
    <property type="nucleotide sequence ID" value="NZ_JAQSIP010000003.1"/>
</dbReference>
<dbReference type="EMBL" id="JAQSIP010000003">
    <property type="protein sequence ID" value="MDD0838386.1"/>
    <property type="molecule type" value="Genomic_DNA"/>
</dbReference>
<keyword evidence="5" id="KW-0460">Magnesium</keyword>
<dbReference type="PROSITE" id="PS51462">
    <property type="entry name" value="NUDIX"/>
    <property type="match status" value="1"/>
</dbReference>
<evidence type="ECO:0000256" key="3">
    <source>
        <dbReference type="ARBA" id="ARBA00022723"/>
    </source>
</evidence>
<comment type="cofactor">
    <cofactor evidence="1">
        <name>Mn(2+)</name>
        <dbReference type="ChEBI" id="CHEBI:29035"/>
    </cofactor>
</comment>
<evidence type="ECO:0000256" key="5">
    <source>
        <dbReference type="ARBA" id="ARBA00022842"/>
    </source>
</evidence>